<evidence type="ECO:0000313" key="1">
    <source>
        <dbReference type="EMBL" id="ETA82236.1"/>
    </source>
</evidence>
<protein>
    <submittedName>
        <fullName evidence="1">Uncharacterized protein</fullName>
    </submittedName>
</protein>
<name>V7IAA9_9CLOT</name>
<dbReference type="AlphaFoldDB" id="V7IAA9"/>
<reference evidence="1 2" key="1">
    <citation type="journal article" date="2014" name="Genome Announc.">
        <title>Genome Sequence of Youngiibacter fragilis, the Type Strain of the Genus Youngiibacter.</title>
        <authorList>
            <person name="Wawrik C.B."/>
            <person name="Callaghan A.V."/>
            <person name="Stamps B.W."/>
            <person name="Wawrik B."/>
        </authorList>
    </citation>
    <scope>NUCLEOTIDE SEQUENCE [LARGE SCALE GENOMIC DNA]</scope>
    <source>
        <strain evidence="1 2">232.1</strain>
    </source>
</reference>
<dbReference type="STRING" id="994573.T472_0202540"/>
<evidence type="ECO:0000313" key="2">
    <source>
        <dbReference type="Proteomes" id="UP000017747"/>
    </source>
</evidence>
<proteinExistence type="predicted"/>
<accession>V7IAA9</accession>
<dbReference type="EMBL" id="AXUN02000035">
    <property type="protein sequence ID" value="ETA82236.1"/>
    <property type="molecule type" value="Genomic_DNA"/>
</dbReference>
<dbReference type="Proteomes" id="UP000017747">
    <property type="component" value="Unassembled WGS sequence"/>
</dbReference>
<organism evidence="1 2">
    <name type="scientific">Youngiibacter fragilis 232.1</name>
    <dbReference type="NCBI Taxonomy" id="994573"/>
    <lineage>
        <taxon>Bacteria</taxon>
        <taxon>Bacillati</taxon>
        <taxon>Bacillota</taxon>
        <taxon>Clostridia</taxon>
        <taxon>Eubacteriales</taxon>
        <taxon>Clostridiaceae</taxon>
        <taxon>Youngiibacter</taxon>
    </lineage>
</organism>
<comment type="caution">
    <text evidence="1">The sequence shown here is derived from an EMBL/GenBank/DDBJ whole genome shotgun (WGS) entry which is preliminary data.</text>
</comment>
<keyword evidence="2" id="KW-1185">Reference proteome</keyword>
<sequence>MAEGIVAFSDNRKVKTAFWCREFSKRLYKPPRAFD</sequence>
<gene>
    <name evidence="1" type="ORF">T472_0202540</name>
</gene>